<evidence type="ECO:0000313" key="9">
    <source>
        <dbReference type="Proteomes" id="UP000838878"/>
    </source>
</evidence>
<dbReference type="InterPro" id="IPR009003">
    <property type="entry name" value="Peptidase_S1_PA"/>
</dbReference>
<dbReference type="PROSITE" id="PS50240">
    <property type="entry name" value="TRYPSIN_DOM"/>
    <property type="match status" value="1"/>
</dbReference>
<sequence>MYTSIIFLFKIIFIYAFIALNINFLSVSGNSRGLRIFQGRDAKRGEFPYVVALSLKSSYPENPIYESFCTGSIVTPIWVLTAAHCIPTIEPLINPPHNTSENITILTPVIQYVSPADDYNWIASNIIRTILHPNFKLSLTIDVNDIALVKVQNTKIKALGKISAIPVGTMYGHKVFSLGLGWMQSESGHIDNVLALNKPLQVYDAIVVNCARRPPMSSVSPSLCLAWNCNKPTLSCPGDSGGPVVHPTGIVGIASASQIRHCNTTDNLVTPLVATPVSPYVDWIAMSVRGI</sequence>
<dbReference type="InterPro" id="IPR001254">
    <property type="entry name" value="Trypsin_dom"/>
</dbReference>
<keyword evidence="3" id="KW-0378">Hydrolase</keyword>
<keyword evidence="4" id="KW-0720">Serine protease</keyword>
<keyword evidence="9" id="KW-1185">Reference proteome</keyword>
<keyword evidence="5" id="KW-1015">Disulfide bond</keyword>
<dbReference type="Proteomes" id="UP000838878">
    <property type="component" value="Chromosome 11"/>
</dbReference>
<dbReference type="InterPro" id="IPR043504">
    <property type="entry name" value="Peptidase_S1_PA_chymotrypsin"/>
</dbReference>
<dbReference type="SUPFAM" id="SSF50494">
    <property type="entry name" value="Trypsin-like serine proteases"/>
    <property type="match status" value="1"/>
</dbReference>
<evidence type="ECO:0000256" key="1">
    <source>
        <dbReference type="ARBA" id="ARBA00007664"/>
    </source>
</evidence>
<evidence type="ECO:0000256" key="6">
    <source>
        <dbReference type="SAM" id="Phobius"/>
    </source>
</evidence>
<name>A0A8J9VCI8_9NEOP</name>
<evidence type="ECO:0000259" key="7">
    <source>
        <dbReference type="PROSITE" id="PS50240"/>
    </source>
</evidence>
<dbReference type="Gene3D" id="2.40.10.10">
    <property type="entry name" value="Trypsin-like serine proteases"/>
    <property type="match status" value="2"/>
</dbReference>
<dbReference type="PRINTS" id="PR00722">
    <property type="entry name" value="CHYMOTRYPSIN"/>
</dbReference>
<organism evidence="8 9">
    <name type="scientific">Brenthis ino</name>
    <name type="common">lesser marbled fritillary</name>
    <dbReference type="NCBI Taxonomy" id="405034"/>
    <lineage>
        <taxon>Eukaryota</taxon>
        <taxon>Metazoa</taxon>
        <taxon>Ecdysozoa</taxon>
        <taxon>Arthropoda</taxon>
        <taxon>Hexapoda</taxon>
        <taxon>Insecta</taxon>
        <taxon>Pterygota</taxon>
        <taxon>Neoptera</taxon>
        <taxon>Endopterygota</taxon>
        <taxon>Lepidoptera</taxon>
        <taxon>Glossata</taxon>
        <taxon>Ditrysia</taxon>
        <taxon>Papilionoidea</taxon>
        <taxon>Nymphalidae</taxon>
        <taxon>Heliconiinae</taxon>
        <taxon>Argynnini</taxon>
        <taxon>Brenthis</taxon>
    </lineage>
</organism>
<evidence type="ECO:0000313" key="8">
    <source>
        <dbReference type="EMBL" id="CAH0716860.1"/>
    </source>
</evidence>
<accession>A0A8J9VCI8</accession>
<dbReference type="PROSITE" id="PS00134">
    <property type="entry name" value="TRYPSIN_HIS"/>
    <property type="match status" value="1"/>
</dbReference>
<dbReference type="InterPro" id="IPR018114">
    <property type="entry name" value="TRYPSIN_HIS"/>
</dbReference>
<dbReference type="PANTHER" id="PTHR24276">
    <property type="entry name" value="POLYSERASE-RELATED"/>
    <property type="match status" value="1"/>
</dbReference>
<dbReference type="InterPro" id="IPR001314">
    <property type="entry name" value="Peptidase_S1A"/>
</dbReference>
<evidence type="ECO:0000256" key="2">
    <source>
        <dbReference type="ARBA" id="ARBA00022670"/>
    </source>
</evidence>
<dbReference type="EMBL" id="OV170231">
    <property type="protein sequence ID" value="CAH0716860.1"/>
    <property type="molecule type" value="Genomic_DNA"/>
</dbReference>
<proteinExistence type="inferred from homology"/>
<keyword evidence="6" id="KW-1133">Transmembrane helix</keyword>
<evidence type="ECO:0000256" key="4">
    <source>
        <dbReference type="ARBA" id="ARBA00022825"/>
    </source>
</evidence>
<comment type="similarity">
    <text evidence="1">Belongs to the peptidase S1 family.</text>
</comment>
<keyword evidence="6" id="KW-0812">Transmembrane</keyword>
<evidence type="ECO:0000256" key="5">
    <source>
        <dbReference type="ARBA" id="ARBA00023157"/>
    </source>
</evidence>
<dbReference type="PANTHER" id="PTHR24276:SF98">
    <property type="entry name" value="FI18310P1-RELATED"/>
    <property type="match status" value="1"/>
</dbReference>
<dbReference type="OrthoDB" id="7452977at2759"/>
<dbReference type="GO" id="GO:0006508">
    <property type="term" value="P:proteolysis"/>
    <property type="evidence" value="ECO:0007669"/>
    <property type="project" value="UniProtKB-KW"/>
</dbReference>
<dbReference type="AlphaFoldDB" id="A0A8J9VCI8"/>
<evidence type="ECO:0000256" key="3">
    <source>
        <dbReference type="ARBA" id="ARBA00022801"/>
    </source>
</evidence>
<feature type="non-terminal residue" evidence="8">
    <location>
        <position position="291"/>
    </location>
</feature>
<keyword evidence="2" id="KW-0645">Protease</keyword>
<keyword evidence="6" id="KW-0472">Membrane</keyword>
<feature type="domain" description="Peptidase S1" evidence="7">
    <location>
        <begin position="36"/>
        <end position="289"/>
    </location>
</feature>
<gene>
    <name evidence="8" type="ORF">BINO364_LOCUS3541</name>
</gene>
<feature type="transmembrane region" description="Helical" evidence="6">
    <location>
        <begin position="6"/>
        <end position="25"/>
    </location>
</feature>
<protein>
    <recommendedName>
        <fullName evidence="7">Peptidase S1 domain-containing protein</fullName>
    </recommendedName>
</protein>
<dbReference type="InterPro" id="IPR050430">
    <property type="entry name" value="Peptidase_S1"/>
</dbReference>
<dbReference type="Pfam" id="PF00089">
    <property type="entry name" value="Trypsin"/>
    <property type="match status" value="1"/>
</dbReference>
<dbReference type="GO" id="GO:0004252">
    <property type="term" value="F:serine-type endopeptidase activity"/>
    <property type="evidence" value="ECO:0007669"/>
    <property type="project" value="InterPro"/>
</dbReference>
<reference evidence="8" key="1">
    <citation type="submission" date="2021-12" db="EMBL/GenBank/DDBJ databases">
        <authorList>
            <person name="Martin H S."/>
        </authorList>
    </citation>
    <scope>NUCLEOTIDE SEQUENCE</scope>
</reference>
<dbReference type="SMART" id="SM00020">
    <property type="entry name" value="Tryp_SPc"/>
    <property type="match status" value="1"/>
</dbReference>